<evidence type="ECO:0000256" key="4">
    <source>
        <dbReference type="ARBA" id="ARBA00022695"/>
    </source>
</evidence>
<dbReference type="EC" id="2.4.2.31" evidence="9"/>
<feature type="repeat" description="TPR" evidence="8">
    <location>
        <begin position="443"/>
        <end position="476"/>
    </location>
</feature>
<dbReference type="EMBL" id="CAJNOR010000367">
    <property type="protein sequence ID" value="CAF0892798.1"/>
    <property type="molecule type" value="Genomic_DNA"/>
</dbReference>
<organism evidence="11 13">
    <name type="scientific">Adineta ricciae</name>
    <name type="common">Rotifer</name>
    <dbReference type="NCBI Taxonomy" id="249248"/>
    <lineage>
        <taxon>Eukaryota</taxon>
        <taxon>Metazoa</taxon>
        <taxon>Spiralia</taxon>
        <taxon>Gnathifera</taxon>
        <taxon>Rotifera</taxon>
        <taxon>Eurotatoria</taxon>
        <taxon>Bdelloidea</taxon>
        <taxon>Adinetida</taxon>
        <taxon>Adinetidae</taxon>
        <taxon>Adineta</taxon>
    </lineage>
</organism>
<feature type="repeat" description="TPR" evidence="8">
    <location>
        <begin position="485"/>
        <end position="518"/>
    </location>
</feature>
<evidence type="ECO:0000256" key="1">
    <source>
        <dbReference type="ARBA" id="ARBA00009558"/>
    </source>
</evidence>
<evidence type="ECO:0000256" key="3">
    <source>
        <dbReference type="ARBA" id="ARBA00022679"/>
    </source>
</evidence>
<dbReference type="PROSITE" id="PS50005">
    <property type="entry name" value="TPR"/>
    <property type="match status" value="10"/>
</dbReference>
<dbReference type="GO" id="GO:0016779">
    <property type="term" value="F:nucleotidyltransferase activity"/>
    <property type="evidence" value="ECO:0007669"/>
    <property type="project" value="UniProtKB-KW"/>
</dbReference>
<dbReference type="Gene3D" id="1.25.40.10">
    <property type="entry name" value="Tetratricopeptide repeat domain"/>
    <property type="match status" value="4"/>
</dbReference>
<evidence type="ECO:0000313" key="10">
    <source>
        <dbReference type="EMBL" id="CAF0892798.1"/>
    </source>
</evidence>
<comment type="catalytic activity">
    <reaction evidence="7 9">
        <text>L-arginyl-[protein] + NAD(+) = N(omega)-(ADP-D-ribosyl)-L-arginyl-[protein] + nicotinamide + H(+)</text>
        <dbReference type="Rhea" id="RHEA:19149"/>
        <dbReference type="Rhea" id="RHEA-COMP:10532"/>
        <dbReference type="Rhea" id="RHEA-COMP:15087"/>
        <dbReference type="ChEBI" id="CHEBI:15378"/>
        <dbReference type="ChEBI" id="CHEBI:17154"/>
        <dbReference type="ChEBI" id="CHEBI:29965"/>
        <dbReference type="ChEBI" id="CHEBI:57540"/>
        <dbReference type="ChEBI" id="CHEBI:142554"/>
        <dbReference type="EC" id="2.4.2.31"/>
    </reaction>
</comment>
<feature type="repeat" description="TPR" evidence="8">
    <location>
        <begin position="821"/>
        <end position="854"/>
    </location>
</feature>
<dbReference type="Pfam" id="PF01129">
    <property type="entry name" value="ART"/>
    <property type="match status" value="1"/>
</dbReference>
<evidence type="ECO:0000256" key="8">
    <source>
        <dbReference type="PROSITE-ProRule" id="PRU00339"/>
    </source>
</evidence>
<proteinExistence type="inferred from homology"/>
<dbReference type="SUPFAM" id="SSF56399">
    <property type="entry name" value="ADP-ribosylation"/>
    <property type="match status" value="1"/>
</dbReference>
<evidence type="ECO:0000313" key="11">
    <source>
        <dbReference type="EMBL" id="CAF1166415.1"/>
    </source>
</evidence>
<dbReference type="PROSITE" id="PS50293">
    <property type="entry name" value="TPR_REGION"/>
    <property type="match status" value="1"/>
</dbReference>
<evidence type="ECO:0000313" key="12">
    <source>
        <dbReference type="Proteomes" id="UP000663828"/>
    </source>
</evidence>
<dbReference type="Proteomes" id="UP000663828">
    <property type="component" value="Unassembled WGS sequence"/>
</dbReference>
<gene>
    <name evidence="11" type="ORF">EDS130_LOCUS23441</name>
    <name evidence="10" type="ORF">XAT740_LOCUS7602</name>
</gene>
<evidence type="ECO:0000256" key="6">
    <source>
        <dbReference type="ARBA" id="ARBA00022803"/>
    </source>
</evidence>
<keyword evidence="12" id="KW-1185">Reference proteome</keyword>
<feature type="repeat" description="TPR" evidence="8">
    <location>
        <begin position="611"/>
        <end position="644"/>
    </location>
</feature>
<protein>
    <recommendedName>
        <fullName evidence="9">NAD(P)(+)--arginine ADP-ribosyltransferase</fullName>
        <ecNumber evidence="9">2.4.2.31</ecNumber>
    </recommendedName>
    <alternativeName>
        <fullName evidence="9">Mono(ADP-ribosyl)transferase</fullName>
    </alternativeName>
</protein>
<reference evidence="11" key="1">
    <citation type="submission" date="2021-02" db="EMBL/GenBank/DDBJ databases">
        <authorList>
            <person name="Nowell W R."/>
        </authorList>
    </citation>
    <scope>NUCLEOTIDE SEQUENCE</scope>
</reference>
<feature type="repeat" description="TPR" evidence="8">
    <location>
        <begin position="653"/>
        <end position="686"/>
    </location>
</feature>
<comment type="caution">
    <text evidence="11">The sequence shown here is derived from an EMBL/GenBank/DDBJ whole genome shotgun (WGS) entry which is preliminary data.</text>
</comment>
<keyword evidence="2 9" id="KW-0328">Glycosyltransferase</keyword>
<accession>A0A814TWQ6</accession>
<dbReference type="EMBL" id="CAJNOJ010000128">
    <property type="protein sequence ID" value="CAF1166415.1"/>
    <property type="molecule type" value="Genomic_DNA"/>
</dbReference>
<keyword evidence="6 8" id="KW-0802">TPR repeat</keyword>
<sequence length="884" mass="101346">MIKKIIERRGIDLAKIRNVYSIWLDKTIDANSGDSQRVLKRFRDVMGHVEIFVDDKKCMEFLENITNDKICMIVSGSFGQHIVPLIHDKQQVDSIFIFCGNITYHEDWVHKWPKVKGVFAKLTPICEALKQAAHESEQNAIPMSFVTLNKRLDQLEPTFMYTQILKEILLTIHFEKKHFNEFIHYCTNVFADNEKELENVKRLKKNYNEYTPIWWYTCEGFLYPMLNHALRTMDGNILTRIGFFINDLHQQILQVHREQYLDNASSQTFTVYRGQGLSHTDFHQLIETKGGLLSFNNFLSTSKTRKVSLHFAQQASNNPDLVGILFVITVDLTQSTTPFASIRELSYFQNEDEILFSMHSIFRVHEITPMGDTNRLYQIDITATNDNDKELNILTEYIRNEVCPNMDGWYKLGSLLKTMGQFDRASEVYEVLAEGAGTDSDKAFIYFQLGAIKYEQADFHKAIELYEKSVAIVLKLHSSDHIDLALYYNDIGMVYDALADYSQALSYHEKALSIRQRSLSVDHPDLAMSYNNIGMVYDNMCEYGKALESYEKALAICQQAYPSNHPHLAMCYSNLGLVYDKLGEQAQALSSHQRALTIRQQSLPPNHPDLAMSYNNIGTIYDLMGDFDNALSSHEKVIAICQQALSANHPHLAISYDNIGAVYEHMNDFVKALSYYEKALAIREKSLSAAHPDLAASYNNMGIVHCSMKNYTEALSWHEKALVIRRNSFPSNHLDLAISYDSIGMVYHKIGDYKKALSYTKMALKTLQHSPTLHQPQLAWCYNNMGMVYDKMNEHTKALSCHREALAIRQKTLDPNHSDLAESYNNIGQAYAGMGNHEKALSKFQRAIDIAKKSLPLDHPDLRQYISNLENATKNKFEATLTFF</sequence>
<dbReference type="SUPFAM" id="SSF48452">
    <property type="entry name" value="TPR-like"/>
    <property type="match status" value="3"/>
</dbReference>
<dbReference type="Gene3D" id="3.90.176.10">
    <property type="entry name" value="Toxin ADP-ribosyltransferase, Chain A, domain 1"/>
    <property type="match status" value="1"/>
</dbReference>
<keyword evidence="4" id="KW-0548">Nucleotidyltransferase</keyword>
<keyword evidence="9" id="KW-0521">NADP</keyword>
<name>A0A814TWQ6_ADIRI</name>
<dbReference type="InterPro" id="IPR011990">
    <property type="entry name" value="TPR-like_helical_dom_sf"/>
</dbReference>
<feature type="repeat" description="TPR" evidence="8">
    <location>
        <begin position="737"/>
        <end position="770"/>
    </location>
</feature>
<evidence type="ECO:0000313" key="13">
    <source>
        <dbReference type="Proteomes" id="UP000663852"/>
    </source>
</evidence>
<keyword evidence="3 9" id="KW-0808">Transferase</keyword>
<evidence type="ECO:0000256" key="2">
    <source>
        <dbReference type="ARBA" id="ARBA00022676"/>
    </source>
</evidence>
<dbReference type="PROSITE" id="PS51996">
    <property type="entry name" value="TR_MART"/>
    <property type="match status" value="1"/>
</dbReference>
<dbReference type="OrthoDB" id="626167at2759"/>
<evidence type="ECO:0000256" key="5">
    <source>
        <dbReference type="ARBA" id="ARBA00022737"/>
    </source>
</evidence>
<keyword evidence="5" id="KW-0677">Repeat</keyword>
<dbReference type="Pfam" id="PF13424">
    <property type="entry name" value="TPR_12"/>
    <property type="match status" value="5"/>
</dbReference>
<dbReference type="InterPro" id="IPR019734">
    <property type="entry name" value="TPR_rpt"/>
</dbReference>
<feature type="repeat" description="TPR" evidence="8">
    <location>
        <begin position="779"/>
        <end position="812"/>
    </location>
</feature>
<keyword evidence="9" id="KW-0520">NAD</keyword>
<feature type="repeat" description="TPR" evidence="8">
    <location>
        <begin position="695"/>
        <end position="728"/>
    </location>
</feature>
<evidence type="ECO:0000256" key="9">
    <source>
        <dbReference type="RuleBase" id="RU361228"/>
    </source>
</evidence>
<dbReference type="GO" id="GO:0106274">
    <property type="term" value="F:NAD+-protein-arginine ADP-ribosyltransferase activity"/>
    <property type="evidence" value="ECO:0007669"/>
    <property type="project" value="UniProtKB-EC"/>
</dbReference>
<comment type="similarity">
    <text evidence="1 9">Belongs to the Arg-specific ADP-ribosyltransferase family.</text>
</comment>
<dbReference type="SMART" id="SM00028">
    <property type="entry name" value="TPR"/>
    <property type="match status" value="11"/>
</dbReference>
<dbReference type="PANTHER" id="PTHR45641">
    <property type="entry name" value="TETRATRICOPEPTIDE REPEAT PROTEIN (AFU_ORTHOLOGUE AFUA_6G03870)"/>
    <property type="match status" value="1"/>
</dbReference>
<evidence type="ECO:0000256" key="7">
    <source>
        <dbReference type="ARBA" id="ARBA00047597"/>
    </source>
</evidence>
<dbReference type="AlphaFoldDB" id="A0A814TWQ6"/>
<dbReference type="PANTHER" id="PTHR45641:SF1">
    <property type="entry name" value="AAA+ ATPASE DOMAIN-CONTAINING PROTEIN"/>
    <property type="match status" value="1"/>
</dbReference>
<dbReference type="InterPro" id="IPR000768">
    <property type="entry name" value="ART"/>
</dbReference>
<dbReference type="Proteomes" id="UP000663852">
    <property type="component" value="Unassembled WGS sequence"/>
</dbReference>
<feature type="repeat" description="TPR" evidence="8">
    <location>
        <begin position="569"/>
        <end position="602"/>
    </location>
</feature>
<dbReference type="Pfam" id="PF13181">
    <property type="entry name" value="TPR_8"/>
    <property type="match status" value="1"/>
</dbReference>
<feature type="repeat" description="TPR" evidence="8">
    <location>
        <begin position="527"/>
        <end position="560"/>
    </location>
</feature>